<feature type="transmembrane region" description="Helical" evidence="7">
    <location>
        <begin position="150"/>
        <end position="169"/>
    </location>
</feature>
<evidence type="ECO:0000256" key="5">
    <source>
        <dbReference type="ARBA" id="ARBA00022989"/>
    </source>
</evidence>
<protein>
    <submittedName>
        <fullName evidence="9">Oligopeptide ABC transporter</fullName>
    </submittedName>
</protein>
<dbReference type="PANTHER" id="PTHR43386:SF1">
    <property type="entry name" value="D,D-DIPEPTIDE TRANSPORT SYSTEM PERMEASE PROTEIN DDPC-RELATED"/>
    <property type="match status" value="1"/>
</dbReference>
<dbReference type="GO" id="GO:0055085">
    <property type="term" value="P:transmembrane transport"/>
    <property type="evidence" value="ECO:0007669"/>
    <property type="project" value="InterPro"/>
</dbReference>
<dbReference type="GO" id="GO:0005886">
    <property type="term" value="C:plasma membrane"/>
    <property type="evidence" value="ECO:0007669"/>
    <property type="project" value="UniProtKB-SubCell"/>
</dbReference>
<feature type="transmembrane region" description="Helical" evidence="7">
    <location>
        <begin position="204"/>
        <end position="225"/>
    </location>
</feature>
<dbReference type="Pfam" id="PF00528">
    <property type="entry name" value="BPD_transp_1"/>
    <property type="match status" value="1"/>
</dbReference>
<feature type="transmembrane region" description="Helical" evidence="7">
    <location>
        <begin position="24"/>
        <end position="45"/>
    </location>
</feature>
<organism evidence="9 10">
    <name type="scientific">Clostridium bornimense</name>
    <dbReference type="NCBI Taxonomy" id="1216932"/>
    <lineage>
        <taxon>Bacteria</taxon>
        <taxon>Bacillati</taxon>
        <taxon>Bacillota</taxon>
        <taxon>Clostridia</taxon>
        <taxon>Eubacteriales</taxon>
        <taxon>Clostridiaceae</taxon>
        <taxon>Clostridium</taxon>
    </lineage>
</organism>
<dbReference type="HOGENOM" id="CLU_028518_1_2_9"/>
<dbReference type="InterPro" id="IPR035906">
    <property type="entry name" value="MetI-like_sf"/>
</dbReference>
<dbReference type="Pfam" id="PF12911">
    <property type="entry name" value="OppC_N"/>
    <property type="match status" value="1"/>
</dbReference>
<dbReference type="NCBIfam" id="NF045476">
    <property type="entry name" value="Opp4C"/>
    <property type="match status" value="1"/>
</dbReference>
<dbReference type="RefSeq" id="WP_044038995.1">
    <property type="nucleotide sequence ID" value="NZ_HG917868.1"/>
</dbReference>
<feature type="domain" description="ABC transmembrane type-1" evidence="8">
    <location>
        <begin position="84"/>
        <end position="282"/>
    </location>
</feature>
<evidence type="ECO:0000313" key="9">
    <source>
        <dbReference type="EMBL" id="CDM69269.1"/>
    </source>
</evidence>
<reference evidence="9 10" key="1">
    <citation type="submission" date="2013-11" db="EMBL/GenBank/DDBJ databases">
        <title>Complete genome sequence of Clostridum sp. M2/40.</title>
        <authorList>
            <person name="Wibberg D."/>
            <person name="Puehler A."/>
            <person name="Schlueter A."/>
        </authorList>
    </citation>
    <scope>NUCLEOTIDE SEQUENCE [LARGE SCALE GENOMIC DNA]</scope>
    <source>
        <strain evidence="10">M2/40</strain>
    </source>
</reference>
<dbReference type="KEGG" id="clt:CM240_2112"/>
<dbReference type="OrthoDB" id="9783218at2"/>
<dbReference type="Gene3D" id="1.10.3720.10">
    <property type="entry name" value="MetI-like"/>
    <property type="match status" value="1"/>
</dbReference>
<evidence type="ECO:0000256" key="3">
    <source>
        <dbReference type="ARBA" id="ARBA00022475"/>
    </source>
</evidence>
<accession>W6S086</accession>
<gene>
    <name evidence="9" type="ORF">CM240_2112</name>
</gene>
<evidence type="ECO:0000256" key="1">
    <source>
        <dbReference type="ARBA" id="ARBA00004651"/>
    </source>
</evidence>
<feature type="transmembrane region" description="Helical" evidence="7">
    <location>
        <begin position="123"/>
        <end position="144"/>
    </location>
</feature>
<dbReference type="InterPro" id="IPR053523">
    <property type="entry name" value="Oligopeptide_permease_AppC"/>
</dbReference>
<feature type="transmembrane region" description="Helical" evidence="7">
    <location>
        <begin position="262"/>
        <end position="285"/>
    </location>
</feature>
<evidence type="ECO:0000256" key="6">
    <source>
        <dbReference type="ARBA" id="ARBA00023136"/>
    </source>
</evidence>
<name>W6S086_9CLOT</name>
<dbReference type="InterPro" id="IPR000515">
    <property type="entry name" value="MetI-like"/>
</dbReference>
<dbReference type="Proteomes" id="UP000019426">
    <property type="component" value="Chromosome M2/40_rep1"/>
</dbReference>
<keyword evidence="6 7" id="KW-0472">Membrane</keyword>
<keyword evidence="4 7" id="KW-0812">Transmembrane</keyword>
<dbReference type="eggNOG" id="COG1173">
    <property type="taxonomic scope" value="Bacteria"/>
</dbReference>
<evidence type="ECO:0000313" key="10">
    <source>
        <dbReference type="Proteomes" id="UP000019426"/>
    </source>
</evidence>
<sequence length="295" mass="32647">MADKKEKLESPWRIVFRRLKKNKLALFGLGLIVLMFLFSFIGPLFSPYGYNTQDAAKKLAPSFAHWLGTDNLGRDVLTRLMYAGRISLIVGLVAMIIQVVLGASIGAIAGYYGGWIDTVIMRIIDIFMSLPFLPVVIMVGAILSDLKVPSTLRIFAVMFVLGFLSWPYLARLVRGEILSLREQEFMQATEALGLTDMRKIFAHLLPNTVPIIIVNATLAIGNAILTESTLSYLGIGVTPPTPSWGNMITAASNLFDFQNRPWLWIPPGLCIFVTVMAINLLGDGLRDALDPKMKK</sequence>
<dbReference type="PATRIC" id="fig|1216932.3.peg.2112"/>
<evidence type="ECO:0000256" key="7">
    <source>
        <dbReference type="RuleBase" id="RU363032"/>
    </source>
</evidence>
<evidence type="ECO:0000256" key="2">
    <source>
        <dbReference type="ARBA" id="ARBA00022448"/>
    </source>
</evidence>
<feature type="transmembrane region" description="Helical" evidence="7">
    <location>
        <begin position="86"/>
        <end position="111"/>
    </location>
</feature>
<keyword evidence="3" id="KW-1003">Cell membrane</keyword>
<proteinExistence type="inferred from homology"/>
<keyword evidence="10" id="KW-1185">Reference proteome</keyword>
<dbReference type="EMBL" id="HG917868">
    <property type="protein sequence ID" value="CDM69269.1"/>
    <property type="molecule type" value="Genomic_DNA"/>
</dbReference>
<comment type="similarity">
    <text evidence="7">Belongs to the binding-protein-dependent transport system permease family.</text>
</comment>
<dbReference type="InterPro" id="IPR050366">
    <property type="entry name" value="BP-dependent_transpt_permease"/>
</dbReference>
<evidence type="ECO:0000256" key="4">
    <source>
        <dbReference type="ARBA" id="ARBA00022692"/>
    </source>
</evidence>
<dbReference type="AlphaFoldDB" id="W6S086"/>
<keyword evidence="2 7" id="KW-0813">Transport</keyword>
<dbReference type="SUPFAM" id="SSF161098">
    <property type="entry name" value="MetI-like"/>
    <property type="match status" value="1"/>
</dbReference>
<comment type="subcellular location">
    <subcellularLocation>
        <location evidence="1 7">Cell membrane</location>
        <topology evidence="1 7">Multi-pass membrane protein</topology>
    </subcellularLocation>
</comment>
<dbReference type="STRING" id="1216932.CM240_2112"/>
<keyword evidence="5 7" id="KW-1133">Transmembrane helix</keyword>
<dbReference type="CDD" id="cd06261">
    <property type="entry name" value="TM_PBP2"/>
    <property type="match status" value="1"/>
</dbReference>
<dbReference type="InterPro" id="IPR025966">
    <property type="entry name" value="OppC_N"/>
</dbReference>
<dbReference type="PANTHER" id="PTHR43386">
    <property type="entry name" value="OLIGOPEPTIDE TRANSPORT SYSTEM PERMEASE PROTEIN APPC"/>
    <property type="match status" value="1"/>
</dbReference>
<evidence type="ECO:0000259" key="8">
    <source>
        <dbReference type="PROSITE" id="PS50928"/>
    </source>
</evidence>
<dbReference type="PROSITE" id="PS50928">
    <property type="entry name" value="ABC_TM1"/>
    <property type="match status" value="1"/>
</dbReference>